<dbReference type="SFLD" id="SFLDG01386">
    <property type="entry name" value="main_SPASM_domain-containing"/>
    <property type="match status" value="1"/>
</dbReference>
<dbReference type="InterPro" id="IPR013785">
    <property type="entry name" value="Aldolase_TIM"/>
</dbReference>
<organism evidence="8">
    <name type="scientific">Candidatus Methanophagaceae archaeon ANME-1 ERB6</name>
    <dbReference type="NCBI Taxonomy" id="2759912"/>
    <lineage>
        <taxon>Archaea</taxon>
        <taxon>Methanobacteriati</taxon>
        <taxon>Methanobacteriota</taxon>
        <taxon>Stenosarchaea group</taxon>
        <taxon>Methanomicrobia</taxon>
        <taxon>Candidatus Methanophagales</taxon>
        <taxon>Candidatus Methanophagaceae</taxon>
    </lineage>
</organism>
<name>A0A7G9YS07_9EURY</name>
<evidence type="ECO:0000256" key="2">
    <source>
        <dbReference type="ARBA" id="ARBA00022485"/>
    </source>
</evidence>
<keyword evidence="6" id="KW-0411">Iron-sulfur</keyword>
<proteinExistence type="predicted"/>
<dbReference type="Gene3D" id="3.20.20.70">
    <property type="entry name" value="Aldolase class I"/>
    <property type="match status" value="1"/>
</dbReference>
<comment type="cofactor">
    <cofactor evidence="1">
        <name>[4Fe-4S] cluster</name>
        <dbReference type="ChEBI" id="CHEBI:49883"/>
    </cofactor>
</comment>
<feature type="domain" description="Radical SAM core" evidence="7">
    <location>
        <begin position="20"/>
        <end position="231"/>
    </location>
</feature>
<dbReference type="SMART" id="SM00729">
    <property type="entry name" value="Elp3"/>
    <property type="match status" value="1"/>
</dbReference>
<dbReference type="SFLD" id="SFLDG01067">
    <property type="entry name" value="SPASM/twitch_domain_containing"/>
    <property type="match status" value="1"/>
</dbReference>
<sequence length="374" mass="41070">MSENENPEHPHSHSFSERKNFIPRLISWNMTFACNLRCPHCYIDADERAGKSELSTEGGKALIDQIVEVSKPILILSGGEPLLRDDVFELARYATEKGLIVAMGTNGTLITDSVAKELKSSGVKAVAVSIDSSVPDRHDAFRGVKGAWERALDGIDACIENGIGVQVNTTVTQQNYDEIDDIMALAEKHSASMFHLFFLVPTGRGKGIEDISPEMYEQMIEGVLEKVASAKYDLAVRPVCAPQFMRIASQKGLNLDQWTRGCIAGLAYCRIYPTGEVTPCPYLPVKVGDIRETPFGEIWFGSPILNAMRDFDRLKGKCGACEYRDICGGCRARAYGLTSFVDVCGGLQEPGELKGDFLAEEPWCPYIPGGEKKS</sequence>
<dbReference type="GO" id="GO:0016491">
    <property type="term" value="F:oxidoreductase activity"/>
    <property type="evidence" value="ECO:0007669"/>
    <property type="project" value="UniProtKB-KW"/>
</dbReference>
<dbReference type="EC" id="1.21.98.4" evidence="8"/>
<evidence type="ECO:0000256" key="3">
    <source>
        <dbReference type="ARBA" id="ARBA00022691"/>
    </source>
</evidence>
<dbReference type="GO" id="GO:0046872">
    <property type="term" value="F:metal ion binding"/>
    <property type="evidence" value="ECO:0007669"/>
    <property type="project" value="UniProtKB-KW"/>
</dbReference>
<evidence type="ECO:0000256" key="6">
    <source>
        <dbReference type="ARBA" id="ARBA00023014"/>
    </source>
</evidence>
<dbReference type="Pfam" id="PF13186">
    <property type="entry name" value="SPASM"/>
    <property type="match status" value="1"/>
</dbReference>
<dbReference type="PROSITE" id="PS51918">
    <property type="entry name" value="RADICAL_SAM"/>
    <property type="match status" value="1"/>
</dbReference>
<dbReference type="InterPro" id="IPR007197">
    <property type="entry name" value="rSAM"/>
</dbReference>
<gene>
    <name evidence="8" type="primary">pqqE</name>
    <name evidence="8" type="ORF">HMJGLFMP_00033</name>
</gene>
<dbReference type="PANTHER" id="PTHR11228:SF34">
    <property type="entry name" value="TUNGSTEN-CONTAINING ALDEHYDE FERREDOXIN OXIDOREDUCTASE COFACTOR MODIFYING PROTEIN"/>
    <property type="match status" value="1"/>
</dbReference>
<dbReference type="NCBIfam" id="TIGR04085">
    <property type="entry name" value="rSAM_more_4Fe4S"/>
    <property type="match status" value="1"/>
</dbReference>
<dbReference type="GO" id="GO:0051539">
    <property type="term" value="F:4 iron, 4 sulfur cluster binding"/>
    <property type="evidence" value="ECO:0007669"/>
    <property type="project" value="UniProtKB-KW"/>
</dbReference>
<evidence type="ECO:0000259" key="7">
    <source>
        <dbReference type="PROSITE" id="PS51918"/>
    </source>
</evidence>
<evidence type="ECO:0000256" key="1">
    <source>
        <dbReference type="ARBA" id="ARBA00001966"/>
    </source>
</evidence>
<dbReference type="PANTHER" id="PTHR11228">
    <property type="entry name" value="RADICAL SAM DOMAIN PROTEIN"/>
    <property type="match status" value="1"/>
</dbReference>
<keyword evidence="2" id="KW-0004">4Fe-4S</keyword>
<evidence type="ECO:0000256" key="4">
    <source>
        <dbReference type="ARBA" id="ARBA00022723"/>
    </source>
</evidence>
<dbReference type="InterPro" id="IPR023885">
    <property type="entry name" value="4Fe4S-binding_SPASM_dom"/>
</dbReference>
<keyword evidence="4" id="KW-0479">Metal-binding</keyword>
<dbReference type="Pfam" id="PF04055">
    <property type="entry name" value="Radical_SAM"/>
    <property type="match status" value="1"/>
</dbReference>
<dbReference type="PIRSF" id="PIRSF037420">
    <property type="entry name" value="PQQ_syn_pqqE"/>
    <property type="match status" value="1"/>
</dbReference>
<dbReference type="SUPFAM" id="SSF102114">
    <property type="entry name" value="Radical SAM enzymes"/>
    <property type="match status" value="1"/>
</dbReference>
<evidence type="ECO:0000313" key="8">
    <source>
        <dbReference type="EMBL" id="QNO50791.1"/>
    </source>
</evidence>
<protein>
    <submittedName>
        <fullName evidence="8">PqqA peptide cyclase</fullName>
        <ecNumber evidence="8">1.21.98.4</ecNumber>
    </submittedName>
</protein>
<dbReference type="CDD" id="cd01335">
    <property type="entry name" value="Radical_SAM"/>
    <property type="match status" value="1"/>
</dbReference>
<dbReference type="InterPro" id="IPR017200">
    <property type="entry name" value="PqqE-like"/>
</dbReference>
<dbReference type="AlphaFoldDB" id="A0A7G9YS07"/>
<keyword evidence="3" id="KW-0949">S-adenosyl-L-methionine</keyword>
<keyword evidence="8" id="KW-0560">Oxidoreductase</keyword>
<reference evidence="8" key="1">
    <citation type="submission" date="2020-06" db="EMBL/GenBank/DDBJ databases">
        <title>Unique genomic features of the anaerobic methanotrophic archaea.</title>
        <authorList>
            <person name="Chadwick G.L."/>
            <person name="Skennerton C.T."/>
            <person name="Laso-Perez R."/>
            <person name="Leu A.O."/>
            <person name="Speth D.R."/>
            <person name="Yu H."/>
            <person name="Morgan-Lang C."/>
            <person name="Hatzenpichler R."/>
            <person name="Goudeau D."/>
            <person name="Malmstrom R."/>
            <person name="Brazelton W.J."/>
            <person name="Woyke T."/>
            <person name="Hallam S.J."/>
            <person name="Tyson G.W."/>
            <person name="Wegener G."/>
            <person name="Boetius A."/>
            <person name="Orphan V."/>
        </authorList>
    </citation>
    <scope>NUCLEOTIDE SEQUENCE</scope>
</reference>
<dbReference type="EMBL" id="MT631451">
    <property type="protein sequence ID" value="QNO50791.1"/>
    <property type="molecule type" value="Genomic_DNA"/>
</dbReference>
<dbReference type="InterPro" id="IPR006638">
    <property type="entry name" value="Elp3/MiaA/NifB-like_rSAM"/>
</dbReference>
<dbReference type="InterPro" id="IPR058240">
    <property type="entry name" value="rSAM_sf"/>
</dbReference>
<keyword evidence="5" id="KW-0408">Iron</keyword>
<evidence type="ECO:0000256" key="5">
    <source>
        <dbReference type="ARBA" id="ARBA00023004"/>
    </source>
</evidence>
<dbReference type="CDD" id="cd21123">
    <property type="entry name" value="SPASM_MftC-like"/>
    <property type="match status" value="1"/>
</dbReference>
<dbReference type="InterPro" id="IPR050377">
    <property type="entry name" value="Radical_SAM_PqqE_MftC-like"/>
</dbReference>
<dbReference type="SFLD" id="SFLDS00029">
    <property type="entry name" value="Radical_SAM"/>
    <property type="match status" value="1"/>
</dbReference>
<accession>A0A7G9YS07</accession>